<dbReference type="EMBL" id="FNJD01000023">
    <property type="protein sequence ID" value="SDP61779.1"/>
    <property type="molecule type" value="Genomic_DNA"/>
</dbReference>
<comment type="caution">
    <text evidence="2">The sequence shown here is derived from an EMBL/GenBank/DDBJ whole genome shotgun (WGS) entry which is preliminary data.</text>
</comment>
<keyword evidence="3" id="KW-1185">Reference proteome</keyword>
<protein>
    <recommendedName>
        <fullName evidence="4">VanZ like family protein</fullName>
    </recommendedName>
</protein>
<evidence type="ECO:0008006" key="4">
    <source>
        <dbReference type="Google" id="ProtNLM"/>
    </source>
</evidence>
<feature type="transmembrane region" description="Helical" evidence="1">
    <location>
        <begin position="20"/>
        <end position="39"/>
    </location>
</feature>
<dbReference type="Proteomes" id="UP000198646">
    <property type="component" value="Unassembled WGS sequence"/>
</dbReference>
<sequence>MNSWWYEGKKNILTHMSLSTNAAHIVLGILLFLGAAILARRTKHAPALALGSVLLVQVMNEILDCLDWIAWTGHVNWSEAFSDTVYTLALPVLLALSWRHQRQRWARANTKEQP</sequence>
<evidence type="ECO:0000313" key="3">
    <source>
        <dbReference type="Proteomes" id="UP000198646"/>
    </source>
</evidence>
<accession>A0ABY0SUD7</accession>
<reference evidence="2 3" key="1">
    <citation type="submission" date="2016-10" db="EMBL/GenBank/DDBJ databases">
        <authorList>
            <person name="Varghese N."/>
            <person name="Submissions S."/>
        </authorList>
    </citation>
    <scope>NUCLEOTIDE SEQUENCE [LARGE SCALE GENOMIC DNA]</scope>
    <source>
        <strain evidence="2 3">DSM 17584</strain>
    </source>
</reference>
<organism evidence="2 3">
    <name type="scientific">Sulfitobacter litoralis</name>
    <dbReference type="NCBI Taxonomy" id="335975"/>
    <lineage>
        <taxon>Bacteria</taxon>
        <taxon>Pseudomonadati</taxon>
        <taxon>Pseudomonadota</taxon>
        <taxon>Alphaproteobacteria</taxon>
        <taxon>Rhodobacterales</taxon>
        <taxon>Roseobacteraceae</taxon>
        <taxon>Sulfitobacter</taxon>
    </lineage>
</organism>
<name>A0ABY0SUD7_9RHOB</name>
<keyword evidence="1" id="KW-0472">Membrane</keyword>
<gene>
    <name evidence="2" type="ORF">SAMN04488512_12320</name>
</gene>
<keyword evidence="1" id="KW-0812">Transmembrane</keyword>
<evidence type="ECO:0000313" key="2">
    <source>
        <dbReference type="EMBL" id="SDP61779.1"/>
    </source>
</evidence>
<proteinExistence type="predicted"/>
<keyword evidence="1" id="KW-1133">Transmembrane helix</keyword>
<evidence type="ECO:0000256" key="1">
    <source>
        <dbReference type="SAM" id="Phobius"/>
    </source>
</evidence>